<dbReference type="PANTHER" id="PTHR42938:SF47">
    <property type="entry name" value="HYDROXYPYRUVATE REDUCTASE"/>
    <property type="match status" value="1"/>
</dbReference>
<reference evidence="13" key="1">
    <citation type="submission" date="2014-02" db="EMBL/GenBank/DDBJ databases">
        <title>Expanding our view of genomic diversity in Candidatus Accumulibacter clades.</title>
        <authorList>
            <person name="Skennerton C.T."/>
            <person name="Barr J.J."/>
            <person name="Slater F.R."/>
            <person name="Bond P.L."/>
            <person name="Tyson G.W."/>
        </authorList>
    </citation>
    <scope>NUCLEOTIDE SEQUENCE [LARGE SCALE GENOMIC DNA]</scope>
</reference>
<accession>A0A080M7J5</accession>
<dbReference type="InterPro" id="IPR002912">
    <property type="entry name" value="ACT_dom"/>
</dbReference>
<dbReference type="PANTHER" id="PTHR42938">
    <property type="entry name" value="FORMATE DEHYDROGENASE 1"/>
    <property type="match status" value="1"/>
</dbReference>
<evidence type="ECO:0000259" key="12">
    <source>
        <dbReference type="PROSITE" id="PS51671"/>
    </source>
</evidence>
<evidence type="ECO:0000256" key="10">
    <source>
        <dbReference type="ARBA" id="ARBA00048731"/>
    </source>
</evidence>
<evidence type="ECO:0000256" key="7">
    <source>
        <dbReference type="ARBA" id="ARBA00023027"/>
    </source>
</evidence>
<evidence type="ECO:0000256" key="2">
    <source>
        <dbReference type="ARBA" id="ARBA00005216"/>
    </source>
</evidence>
<evidence type="ECO:0000256" key="4">
    <source>
        <dbReference type="ARBA" id="ARBA00013143"/>
    </source>
</evidence>
<evidence type="ECO:0000313" key="13">
    <source>
        <dbReference type="EMBL" id="KFB77233.1"/>
    </source>
</evidence>
<dbReference type="Proteomes" id="UP000021315">
    <property type="component" value="Unassembled WGS sequence"/>
</dbReference>
<dbReference type="EC" id="1.1.1.95" evidence="4"/>
<dbReference type="Gene3D" id="3.40.50.720">
    <property type="entry name" value="NAD(P)-binding Rossmann-like Domain"/>
    <property type="match status" value="2"/>
</dbReference>
<dbReference type="UniPathway" id="UPA00135">
    <property type="reaction ID" value="UER00196"/>
</dbReference>
<evidence type="ECO:0000256" key="6">
    <source>
        <dbReference type="ARBA" id="ARBA00023002"/>
    </source>
</evidence>
<comment type="caution">
    <text evidence="13">The sequence shown here is derived from an EMBL/GenBank/DDBJ whole genome shotgun (WGS) entry which is preliminary data.</text>
</comment>
<keyword evidence="14" id="KW-1185">Reference proteome</keyword>
<dbReference type="STRING" id="1453999.AW06_001647"/>
<protein>
    <recommendedName>
        <fullName evidence="5">D-3-phosphoglycerate dehydrogenase</fullName>
        <ecNumber evidence="3">1.1.1.399</ecNumber>
        <ecNumber evidence="4">1.1.1.95</ecNumber>
    </recommendedName>
    <alternativeName>
        <fullName evidence="8">2-oxoglutarate reductase</fullName>
    </alternativeName>
</protein>
<organism evidence="13 14">
    <name type="scientific">Candidatus Accumulibacter cognatus</name>
    <dbReference type="NCBI Taxonomy" id="2954383"/>
    <lineage>
        <taxon>Bacteria</taxon>
        <taxon>Pseudomonadati</taxon>
        <taxon>Pseudomonadota</taxon>
        <taxon>Betaproteobacteria</taxon>
        <taxon>Candidatus Accumulibacter</taxon>
    </lineage>
</organism>
<comment type="catalytic activity">
    <reaction evidence="9">
        <text>(R)-2-hydroxyglutarate + NAD(+) = 2-oxoglutarate + NADH + H(+)</text>
        <dbReference type="Rhea" id="RHEA:49612"/>
        <dbReference type="ChEBI" id="CHEBI:15378"/>
        <dbReference type="ChEBI" id="CHEBI:15801"/>
        <dbReference type="ChEBI" id="CHEBI:16810"/>
        <dbReference type="ChEBI" id="CHEBI:57540"/>
        <dbReference type="ChEBI" id="CHEBI:57945"/>
        <dbReference type="EC" id="1.1.1.399"/>
    </reaction>
</comment>
<evidence type="ECO:0000256" key="1">
    <source>
        <dbReference type="ARBA" id="ARBA00003800"/>
    </source>
</evidence>
<sequence length="416" mass="44677">MAGLGLSAGRRLIPVIPPITYPGHIAMYKVRTYNKISIKGLDRFPRQSYEVGSDIAHPDAFLLRSQKLQGIDVPASLLAVARAGAGVNNVPVAEYSKQGIVVFNTPGANANAVKELVMAGMLLSARGIVDGMNYVQSLADLKDPAEMSPLVEKAKSRFAGHEIRGKTIGIVGLGAIGSMVADMALAMGMTVIGFDPVLSIDAAWRLSNEVSRMENLQSLLARSDYVSLHVPAVDATRHMLNDDTLAVIKPGAVLLNFARDAIVDSAAVLRSLDSGRLGKYVCDFPEPALLGHPRIIAMPHIGASTEESEENCAVMAANQLVDYLENGHIVNSVNFPKISMERSPGTSRITFSNDNVSGVLGHVLSILANHQVNVVDMMNKSRGELAFNIVDVEKKPCEEVINAIKAVERVIRVRVI</sequence>
<dbReference type="SUPFAM" id="SSF52283">
    <property type="entry name" value="Formate/glycerate dehydrogenase catalytic domain-like"/>
    <property type="match status" value="1"/>
</dbReference>
<dbReference type="AlphaFoldDB" id="A0A080M7J5"/>
<dbReference type="GO" id="GO:0051287">
    <property type="term" value="F:NAD binding"/>
    <property type="evidence" value="ECO:0007669"/>
    <property type="project" value="InterPro"/>
</dbReference>
<evidence type="ECO:0000256" key="9">
    <source>
        <dbReference type="ARBA" id="ARBA00048126"/>
    </source>
</evidence>
<dbReference type="PROSITE" id="PS00065">
    <property type="entry name" value="D_2_HYDROXYACID_DH_1"/>
    <property type="match status" value="1"/>
</dbReference>
<dbReference type="InterPro" id="IPR036291">
    <property type="entry name" value="NAD(P)-bd_dom_sf"/>
</dbReference>
<proteinExistence type="inferred from homology"/>
<dbReference type="InterPro" id="IPR029752">
    <property type="entry name" value="D-isomer_DH_CS1"/>
</dbReference>
<comment type="similarity">
    <text evidence="11">Belongs to the D-isomer specific 2-hydroxyacid dehydrogenase family.</text>
</comment>
<dbReference type="GO" id="GO:0004617">
    <property type="term" value="F:phosphoglycerate dehydrogenase activity"/>
    <property type="evidence" value="ECO:0007669"/>
    <property type="project" value="UniProtKB-EC"/>
</dbReference>
<dbReference type="EC" id="1.1.1.399" evidence="3"/>
<evidence type="ECO:0000256" key="11">
    <source>
        <dbReference type="RuleBase" id="RU003719"/>
    </source>
</evidence>
<dbReference type="InterPro" id="IPR006139">
    <property type="entry name" value="D-isomer_2_OHA_DH_cat_dom"/>
</dbReference>
<dbReference type="InterPro" id="IPR006140">
    <property type="entry name" value="D-isomer_DH_NAD-bd"/>
</dbReference>
<dbReference type="Pfam" id="PF00389">
    <property type="entry name" value="2-Hacid_dh"/>
    <property type="match status" value="1"/>
</dbReference>
<dbReference type="CDD" id="cd12174">
    <property type="entry name" value="PGDH_like_3"/>
    <property type="match status" value="1"/>
</dbReference>
<dbReference type="PROSITE" id="PS51671">
    <property type="entry name" value="ACT"/>
    <property type="match status" value="1"/>
</dbReference>
<dbReference type="CDD" id="cd04901">
    <property type="entry name" value="ACT_3PGDH"/>
    <property type="match status" value="1"/>
</dbReference>
<evidence type="ECO:0000256" key="5">
    <source>
        <dbReference type="ARBA" id="ARBA00021582"/>
    </source>
</evidence>
<evidence type="ECO:0000256" key="8">
    <source>
        <dbReference type="ARBA" id="ARBA00030455"/>
    </source>
</evidence>
<comment type="function">
    <text evidence="1">Catalyzes the reversible oxidation of 3-phospho-D-glycerate to 3-phosphonooxypyruvate, the first step of the phosphorylated L-serine biosynthesis pathway. Also catalyzes the reversible oxidation of 2-hydroxyglutarate to 2-oxoglutarate.</text>
</comment>
<evidence type="ECO:0000256" key="3">
    <source>
        <dbReference type="ARBA" id="ARBA00013001"/>
    </source>
</evidence>
<keyword evidence="7" id="KW-0520">NAD</keyword>
<dbReference type="EMBL" id="JDST02000031">
    <property type="protein sequence ID" value="KFB77233.1"/>
    <property type="molecule type" value="Genomic_DNA"/>
</dbReference>
<gene>
    <name evidence="13" type="primary">serA</name>
    <name evidence="13" type="ORF">AW06_001647</name>
</gene>
<dbReference type="InterPro" id="IPR045865">
    <property type="entry name" value="ACT-like_dom_sf"/>
</dbReference>
<comment type="catalytic activity">
    <reaction evidence="10">
        <text>(2R)-3-phosphoglycerate + NAD(+) = 3-phosphooxypyruvate + NADH + H(+)</text>
        <dbReference type="Rhea" id="RHEA:12641"/>
        <dbReference type="ChEBI" id="CHEBI:15378"/>
        <dbReference type="ChEBI" id="CHEBI:18110"/>
        <dbReference type="ChEBI" id="CHEBI:57540"/>
        <dbReference type="ChEBI" id="CHEBI:57945"/>
        <dbReference type="ChEBI" id="CHEBI:58272"/>
        <dbReference type="EC" id="1.1.1.95"/>
    </reaction>
</comment>
<feature type="domain" description="ACT" evidence="12">
    <location>
        <begin position="348"/>
        <end position="416"/>
    </location>
</feature>
<dbReference type="SUPFAM" id="SSF51735">
    <property type="entry name" value="NAD(P)-binding Rossmann-fold domains"/>
    <property type="match status" value="1"/>
</dbReference>
<evidence type="ECO:0000313" key="14">
    <source>
        <dbReference type="Proteomes" id="UP000021315"/>
    </source>
</evidence>
<keyword evidence="6 11" id="KW-0560">Oxidoreductase</keyword>
<dbReference type="Gene3D" id="3.30.70.260">
    <property type="match status" value="1"/>
</dbReference>
<dbReference type="SUPFAM" id="SSF55021">
    <property type="entry name" value="ACT-like"/>
    <property type="match status" value="1"/>
</dbReference>
<comment type="pathway">
    <text evidence="2">Amino-acid biosynthesis; L-serine biosynthesis; L-serine from 3-phospho-D-glycerate: step 1/3.</text>
</comment>
<name>A0A080M7J5_9PROT</name>
<dbReference type="Pfam" id="PF02826">
    <property type="entry name" value="2-Hacid_dh_C"/>
    <property type="match status" value="1"/>
</dbReference>